<keyword evidence="3" id="KW-1185">Reference proteome</keyword>
<feature type="compositionally biased region" description="Basic and acidic residues" evidence="1">
    <location>
        <begin position="116"/>
        <end position="126"/>
    </location>
</feature>
<feature type="compositionally biased region" description="Low complexity" evidence="1">
    <location>
        <begin position="190"/>
        <end position="207"/>
    </location>
</feature>
<evidence type="ECO:0000313" key="3">
    <source>
        <dbReference type="Proteomes" id="UP000815677"/>
    </source>
</evidence>
<evidence type="ECO:0000313" key="2">
    <source>
        <dbReference type="EMBL" id="GAT56509.1"/>
    </source>
</evidence>
<accession>A0ABQ0LZK0</accession>
<organism evidence="2 3">
    <name type="scientific">Mycena chlorophos</name>
    <name type="common">Agaric fungus</name>
    <name type="synonym">Agaricus chlorophos</name>
    <dbReference type="NCBI Taxonomy" id="658473"/>
    <lineage>
        <taxon>Eukaryota</taxon>
        <taxon>Fungi</taxon>
        <taxon>Dikarya</taxon>
        <taxon>Basidiomycota</taxon>
        <taxon>Agaricomycotina</taxon>
        <taxon>Agaricomycetes</taxon>
        <taxon>Agaricomycetidae</taxon>
        <taxon>Agaricales</taxon>
        <taxon>Marasmiineae</taxon>
        <taxon>Mycenaceae</taxon>
        <taxon>Mycena</taxon>
    </lineage>
</organism>
<dbReference type="Proteomes" id="UP000815677">
    <property type="component" value="Unassembled WGS sequence"/>
</dbReference>
<name>A0ABQ0LZK0_MYCCL</name>
<protein>
    <submittedName>
        <fullName evidence="2">Uncharacterized protein</fullName>
    </submittedName>
</protein>
<evidence type="ECO:0000256" key="1">
    <source>
        <dbReference type="SAM" id="MobiDB-lite"/>
    </source>
</evidence>
<feature type="compositionally biased region" description="Basic and acidic residues" evidence="1">
    <location>
        <begin position="134"/>
        <end position="160"/>
    </location>
</feature>
<sequence length="448" mass="49531">MADILEPIVIPPLVAGKFTCSGAGLRYEEQERVAPDVLRTLLLPSGARNGIADRERPKAWWGAQSLFYGLKHTKTMTITQLRAQLEDALRANKGKGSLRVPQDILDLEHRSNQEFRELNAQVRDKTGLGGGKTEAAKTKKRKLEDDAPKEKGKGKEKAVEDVGGPQKKQRTKKTDADIPAATGKPRVKHAPAAPKATPPAEVKPAATRPKQTARKGTGVPAHKPAAAPKRSVQTARKKTGGVPPKLPSAAFDWLRIPNDYDDDDEEYTKPGPSHTKQTAPGGPRSAQLARRTDATSGTWIISCPYINQHWSQYDYMQFTFNIVTRKTGQGKNKKSTSSLECEFELGIFHGLMRSTRVEARPDGAYVTLEWAGKEEDGPVICPEMGQTGYIKFAGDKLKGRINEVPLCGDHLDFEGEWHGVEEPIERRWDDFSPEAYERANRARWGGGW</sequence>
<gene>
    <name evidence="2" type="ORF">MCHLO_13154</name>
</gene>
<feature type="region of interest" description="Disordered" evidence="1">
    <location>
        <begin position="116"/>
        <end position="290"/>
    </location>
</feature>
<reference evidence="2" key="1">
    <citation type="submission" date="2014-09" db="EMBL/GenBank/DDBJ databases">
        <title>Genome sequence of the luminous mushroom Mycena chlorophos for searching fungal bioluminescence genes.</title>
        <authorList>
            <person name="Tanaka Y."/>
            <person name="Kasuga D."/>
            <person name="Oba Y."/>
            <person name="Hase S."/>
            <person name="Sato K."/>
            <person name="Oba Y."/>
            <person name="Sakakibara Y."/>
        </authorList>
    </citation>
    <scope>NUCLEOTIDE SEQUENCE</scope>
</reference>
<dbReference type="EMBL" id="DF849300">
    <property type="protein sequence ID" value="GAT56509.1"/>
    <property type="molecule type" value="Genomic_DNA"/>
</dbReference>
<proteinExistence type="predicted"/>